<evidence type="ECO:0000256" key="3">
    <source>
        <dbReference type="ARBA" id="ARBA00022448"/>
    </source>
</evidence>
<comment type="caution">
    <text evidence="9">The sequence shown here is derived from an EMBL/GenBank/DDBJ whole genome shotgun (WGS) entry which is preliminary data.</text>
</comment>
<dbReference type="SUPFAM" id="SSF160240">
    <property type="entry name" value="Cation efflux protein cytoplasmic domain-like"/>
    <property type="match status" value="1"/>
</dbReference>
<reference evidence="9" key="1">
    <citation type="submission" date="2020-10" db="EMBL/GenBank/DDBJ databases">
        <authorList>
            <person name="Gilroy R."/>
        </authorList>
    </citation>
    <scope>NUCLEOTIDE SEQUENCE</scope>
    <source>
        <strain evidence="9">14700</strain>
    </source>
</reference>
<evidence type="ECO:0000256" key="4">
    <source>
        <dbReference type="ARBA" id="ARBA00022692"/>
    </source>
</evidence>
<accession>A0A9D9I9J9</accession>
<dbReference type="GO" id="GO:0008324">
    <property type="term" value="F:monoatomic cation transmembrane transporter activity"/>
    <property type="evidence" value="ECO:0007669"/>
    <property type="project" value="InterPro"/>
</dbReference>
<reference evidence="9" key="2">
    <citation type="journal article" date="2021" name="PeerJ">
        <title>Extensive microbial diversity within the chicken gut microbiome revealed by metagenomics and culture.</title>
        <authorList>
            <person name="Gilroy R."/>
            <person name="Ravi A."/>
            <person name="Getino M."/>
            <person name="Pursley I."/>
            <person name="Horton D.L."/>
            <person name="Alikhan N.F."/>
            <person name="Baker D."/>
            <person name="Gharbi K."/>
            <person name="Hall N."/>
            <person name="Watson M."/>
            <person name="Adriaenssens E.M."/>
            <person name="Foster-Nyarko E."/>
            <person name="Jarju S."/>
            <person name="Secka A."/>
            <person name="Antonio M."/>
            <person name="Oren A."/>
            <person name="Chaudhuri R.R."/>
            <person name="La Ragione R."/>
            <person name="Hildebrand F."/>
            <person name="Pallen M.J."/>
        </authorList>
    </citation>
    <scope>NUCLEOTIDE SEQUENCE</scope>
    <source>
        <strain evidence="9">14700</strain>
    </source>
</reference>
<evidence type="ECO:0000256" key="1">
    <source>
        <dbReference type="ARBA" id="ARBA00004141"/>
    </source>
</evidence>
<feature type="domain" description="Cation efflux protein transmembrane" evidence="8">
    <location>
        <begin position="16"/>
        <end position="207"/>
    </location>
</feature>
<gene>
    <name evidence="9" type="ORF">IAA72_02035</name>
</gene>
<dbReference type="PANTHER" id="PTHR43840:SF50">
    <property type="entry name" value="MANGANESE EFFLUX SYSTEM PROTEIN MNES"/>
    <property type="match status" value="1"/>
</dbReference>
<dbReference type="FunFam" id="1.20.1510.10:FF:000006">
    <property type="entry name" value="Divalent cation efflux transporter"/>
    <property type="match status" value="1"/>
</dbReference>
<evidence type="ECO:0000256" key="5">
    <source>
        <dbReference type="ARBA" id="ARBA00022989"/>
    </source>
</evidence>
<dbReference type="InterPro" id="IPR036837">
    <property type="entry name" value="Cation_efflux_CTD_sf"/>
</dbReference>
<sequence>MTKNEIRNRILKQTAILGIAANAMIALVKVVIGFFSGSVAIMSDAANNASDMLSSVVTIVGFNVAKRNPTHSHPLGFGRMEYISALFVAFIVLFTGGSFFRSSVDRILNPSPVSVTVPMLLILLLTIGVKIALWRINIKNGRKIESEALSASGTDALSDALATTVTIVAAVLSRFTSLPIDGIAGIIVSIFVLYAGVKSVVGTVSSIVGERPTKATVNEIRKIIASHPPLSGGYDIQIHTYGPSRMIGTCNVEVPSEAKGEEIFDAMTEAQIEILNKMDIYFTFGMYAVNSDNPVVLLMKQEVFKVLKKVSPAVISLHAFHVHMDDSRVHFDVVVDFSLTDYAAFREKATKALDEAFPTYTFQFNIDPDYA</sequence>
<feature type="transmembrane region" description="Helical" evidence="7">
    <location>
        <begin position="112"/>
        <end position="136"/>
    </location>
</feature>
<evidence type="ECO:0000313" key="10">
    <source>
        <dbReference type="Proteomes" id="UP000810292"/>
    </source>
</evidence>
<name>A0A9D9I9J9_9SPIO</name>
<keyword evidence="3" id="KW-0813">Transport</keyword>
<proteinExistence type="inferred from homology"/>
<comment type="similarity">
    <text evidence="2">Belongs to the cation diffusion facilitator (CDF) transporter (TC 2.A.4) family.</text>
</comment>
<evidence type="ECO:0000259" key="8">
    <source>
        <dbReference type="Pfam" id="PF01545"/>
    </source>
</evidence>
<keyword evidence="4 7" id="KW-0812">Transmembrane</keyword>
<dbReference type="Proteomes" id="UP000810292">
    <property type="component" value="Unassembled WGS sequence"/>
</dbReference>
<organism evidence="9 10">
    <name type="scientific">Candidatus Ornithospirochaeta stercoravium</name>
    <dbReference type="NCBI Taxonomy" id="2840897"/>
    <lineage>
        <taxon>Bacteria</taxon>
        <taxon>Pseudomonadati</taxon>
        <taxon>Spirochaetota</taxon>
        <taxon>Spirochaetia</taxon>
        <taxon>Spirochaetales</taxon>
        <taxon>Spirochaetaceae</taxon>
        <taxon>Spirochaetaceae incertae sedis</taxon>
        <taxon>Candidatus Ornithospirochaeta</taxon>
    </lineage>
</organism>
<dbReference type="PANTHER" id="PTHR43840">
    <property type="entry name" value="MITOCHONDRIAL METAL TRANSPORTER 1-RELATED"/>
    <property type="match status" value="1"/>
</dbReference>
<keyword evidence="5 7" id="KW-1133">Transmembrane helix</keyword>
<dbReference type="Gene3D" id="1.20.1510.10">
    <property type="entry name" value="Cation efflux protein transmembrane domain"/>
    <property type="match status" value="1"/>
</dbReference>
<feature type="transmembrane region" description="Helical" evidence="7">
    <location>
        <begin position="21"/>
        <end position="42"/>
    </location>
</feature>
<dbReference type="InterPro" id="IPR027469">
    <property type="entry name" value="Cation_efflux_TMD_sf"/>
</dbReference>
<comment type="subcellular location">
    <subcellularLocation>
        <location evidence="1">Membrane</location>
        <topology evidence="1">Multi-pass membrane protein</topology>
    </subcellularLocation>
</comment>
<dbReference type="GO" id="GO:0016020">
    <property type="term" value="C:membrane"/>
    <property type="evidence" value="ECO:0007669"/>
    <property type="project" value="UniProtKB-SubCell"/>
</dbReference>
<dbReference type="Pfam" id="PF01545">
    <property type="entry name" value="Cation_efflux"/>
    <property type="match status" value="1"/>
</dbReference>
<evidence type="ECO:0000313" key="9">
    <source>
        <dbReference type="EMBL" id="MBO8468548.1"/>
    </source>
</evidence>
<protein>
    <submittedName>
        <fullName evidence="9">Cation transporter</fullName>
    </submittedName>
</protein>
<dbReference type="SUPFAM" id="SSF161111">
    <property type="entry name" value="Cation efflux protein transmembrane domain-like"/>
    <property type="match status" value="1"/>
</dbReference>
<dbReference type="InterPro" id="IPR050291">
    <property type="entry name" value="CDF_Transporter"/>
</dbReference>
<dbReference type="InterPro" id="IPR058533">
    <property type="entry name" value="Cation_efflux_TM"/>
</dbReference>
<evidence type="ECO:0000256" key="7">
    <source>
        <dbReference type="SAM" id="Phobius"/>
    </source>
</evidence>
<feature type="transmembrane region" description="Helical" evidence="7">
    <location>
        <begin position="180"/>
        <end position="197"/>
    </location>
</feature>
<dbReference type="AlphaFoldDB" id="A0A9D9I9J9"/>
<evidence type="ECO:0000256" key="2">
    <source>
        <dbReference type="ARBA" id="ARBA00008114"/>
    </source>
</evidence>
<keyword evidence="6 7" id="KW-0472">Membrane</keyword>
<dbReference type="InterPro" id="IPR002524">
    <property type="entry name" value="Cation_efflux"/>
</dbReference>
<dbReference type="NCBIfam" id="TIGR01297">
    <property type="entry name" value="CDF"/>
    <property type="match status" value="1"/>
</dbReference>
<evidence type="ECO:0000256" key="6">
    <source>
        <dbReference type="ARBA" id="ARBA00023136"/>
    </source>
</evidence>
<feature type="transmembrane region" description="Helical" evidence="7">
    <location>
        <begin position="82"/>
        <end position="100"/>
    </location>
</feature>
<dbReference type="EMBL" id="JADIMF010000030">
    <property type="protein sequence ID" value="MBO8468548.1"/>
    <property type="molecule type" value="Genomic_DNA"/>
</dbReference>